<proteinExistence type="predicted"/>
<dbReference type="RefSeq" id="WP_264729775.1">
    <property type="nucleotide sequence ID" value="NZ_JAPDNR010000001.1"/>
</dbReference>
<comment type="caution">
    <text evidence="1">The sequence shown here is derived from an EMBL/GenBank/DDBJ whole genome shotgun (WGS) entry which is preliminary data.</text>
</comment>
<evidence type="ECO:0000313" key="2">
    <source>
        <dbReference type="Proteomes" id="UP001207742"/>
    </source>
</evidence>
<gene>
    <name evidence="1" type="ORF">OL497_10150</name>
</gene>
<evidence type="ECO:0000313" key="1">
    <source>
        <dbReference type="EMBL" id="MCW3484256.1"/>
    </source>
</evidence>
<protein>
    <submittedName>
        <fullName evidence="1">Uncharacterized protein</fullName>
    </submittedName>
</protein>
<keyword evidence="2" id="KW-1185">Reference proteome</keyword>
<dbReference type="Proteomes" id="UP001207742">
    <property type="component" value="Unassembled WGS sequence"/>
</dbReference>
<organism evidence="1 2">
    <name type="scientific">Chitinophaga nivalis</name>
    <dbReference type="NCBI Taxonomy" id="2991709"/>
    <lineage>
        <taxon>Bacteria</taxon>
        <taxon>Pseudomonadati</taxon>
        <taxon>Bacteroidota</taxon>
        <taxon>Chitinophagia</taxon>
        <taxon>Chitinophagales</taxon>
        <taxon>Chitinophagaceae</taxon>
        <taxon>Chitinophaga</taxon>
    </lineage>
</organism>
<reference evidence="1 2" key="1">
    <citation type="submission" date="2022-10" db="EMBL/GenBank/DDBJ databases">
        <title>Chitinophaga nivalis PC15 sp. nov., isolated from Pyeongchang county, South Korea.</title>
        <authorList>
            <person name="Trinh H.N."/>
        </authorList>
    </citation>
    <scope>NUCLEOTIDE SEQUENCE [LARGE SCALE GENOMIC DNA]</scope>
    <source>
        <strain evidence="1 2">PC14</strain>
    </source>
</reference>
<name>A0ABT3IJW3_9BACT</name>
<dbReference type="EMBL" id="JAPDNS010000001">
    <property type="protein sequence ID" value="MCW3484256.1"/>
    <property type="molecule type" value="Genomic_DNA"/>
</dbReference>
<accession>A0ABT3IJW3</accession>
<sequence>MHRSKWTAAVMQGTVTLPRSGTENLQETMRLLSNDTVVIPEVMVPAAAGRLSEPGNTPCCHQ</sequence>